<keyword evidence="15" id="KW-1185">Reference proteome</keyword>
<evidence type="ECO:0000256" key="3">
    <source>
        <dbReference type="ARBA" id="ARBA00004906"/>
    </source>
</evidence>
<comment type="catalytic activity">
    <reaction evidence="1">
        <text>S-ubiquitinyl-[E2 ubiquitin-conjugating enzyme]-L-cysteine + [acceptor protein]-L-lysine = [E2 ubiquitin-conjugating enzyme]-L-cysteine + N(6)-ubiquitinyl-[acceptor protein]-L-lysine.</text>
        <dbReference type="EC" id="2.3.2.27"/>
    </reaction>
</comment>
<sequence>MQLHIAMILLVHVLVARFVTYADVEDGPIPWWLENVTAPADVPLLNYPNHVNWSISNLYNGNWSVPADATCTNCTGILRLKRNDGRRGVFLGKAYLSISDTTFTISDYQKAIYNEYLNKSFVSSKTATSETFASDSTNFTGPWNNTRRVKLTLQIVDGSYDSDSTSLLTAIGYYFPERQRCVAKGILSQAFKSPQFSLNDTDLEQLKRVVLDDALPFPPVDNISTFDAGAEDATTGKKSRISKSRCTFDIWFSLDYTTRPYVDTYFYTPDTEASLSRRDYYTTIVHDKGIMYNTSNPAEISAYYLQQYPSTARKTYILRPANGPETVFVPHFDLHLFSKECAVNVTLDGSVYNGAKEIKIGLAFFTGLLILLCMSLLAGSYQQFVLTSNAQLTRVSSLAIYTLTISSFTHSIALIALSALFPSLQYFFLMTGSIAFLESTITNVPICAYKFVSWYERRRGYQNNFLLIIFLIFLIILSALPIIWGMFMPFWTNIFPVLLLFSHWIIQFVFRLVKRFATGPLLSTYIIFNTLPKAYTAAYILGFPINFMDLESQEMFMWIIVFYVTIFCVLLCLQNVFGYDLGLRKLCCKKGLMDSYGSTTTIYKYHTRIITMPMLKESSPSTVLDLRNSAECKKDILAYVHALERPFLFSFEESSKISTHDADQSPSPVNLSASNDIISCASSIVTEPSKWCMNPYHPHSAFYDPSVVFSQLFGAKLCPWFATMDVDPASINLEQDTNCFYINELQVISKLFLCSICLEHISLQLLTNINTVLIFKEGTLTFRAEYAAALIFTSTQRREEDPALVAETATNSSETKDYELWITPCDHGFHKKCLLKWIEQNLTCPIDRKAIPEYIIV</sequence>
<protein>
    <recommendedName>
        <fullName evidence="4">RING-type E3 ubiquitin transferase</fullName>
        <ecNumber evidence="4">2.3.2.27</ecNumber>
    </recommendedName>
</protein>
<keyword evidence="11" id="KW-1133">Transmembrane helix</keyword>
<dbReference type="InterPro" id="IPR021319">
    <property type="entry name" value="DUF2921"/>
</dbReference>
<feature type="domain" description="RING-type" evidence="13">
    <location>
        <begin position="754"/>
        <end position="848"/>
    </location>
</feature>
<dbReference type="Proteomes" id="UP000001548">
    <property type="component" value="Unassembled WGS sequence"/>
</dbReference>
<evidence type="ECO:0000256" key="8">
    <source>
        <dbReference type="ARBA" id="ARBA00022771"/>
    </source>
</evidence>
<dbReference type="Pfam" id="PF12678">
    <property type="entry name" value="zf-rbx1"/>
    <property type="match status" value="1"/>
</dbReference>
<evidence type="ECO:0000256" key="6">
    <source>
        <dbReference type="ARBA" id="ARBA00022692"/>
    </source>
</evidence>
<dbReference type="AlphaFoldDB" id="D3KHT1"/>
<evidence type="ECO:0000256" key="7">
    <source>
        <dbReference type="ARBA" id="ARBA00022723"/>
    </source>
</evidence>
<dbReference type="GO" id="GO:0012505">
    <property type="term" value="C:endomembrane system"/>
    <property type="evidence" value="ECO:0000318"/>
    <property type="project" value="GO_Central"/>
</dbReference>
<keyword evidence="8" id="KW-0863">Zinc-finger</keyword>
<dbReference type="OMA" id="ELWITPC"/>
<accession>D3KHT1</accession>
<keyword evidence="5" id="KW-0808">Transferase</keyword>
<dbReference type="Pfam" id="PF11145">
    <property type="entry name" value="DUF2921"/>
    <property type="match status" value="1"/>
</dbReference>
<dbReference type="GO" id="GO:0061630">
    <property type="term" value="F:ubiquitin protein ligase activity"/>
    <property type="evidence" value="ECO:0000318"/>
    <property type="project" value="GO_Central"/>
</dbReference>
<evidence type="ECO:0000259" key="13">
    <source>
        <dbReference type="PROSITE" id="PS50089"/>
    </source>
</evidence>
<dbReference type="InterPro" id="IPR024766">
    <property type="entry name" value="Znf_RING_H2"/>
</dbReference>
<comment type="pathway">
    <text evidence="3">Protein modification; protein ubiquitination.</text>
</comment>
<reference evidence="14 15" key="1">
    <citation type="journal article" date="2007" name="Science">
        <title>Genomic minimalism in the early diverging intestinal parasite Giardia lamblia.</title>
        <authorList>
            <person name="Morrison H.G."/>
            <person name="McArthur A.G."/>
            <person name="Gillin F.D."/>
            <person name="Aley S.B."/>
            <person name="Adam R.D."/>
            <person name="Olsen G.J."/>
            <person name="Best A.A."/>
            <person name="Cande W.Z."/>
            <person name="Chen F."/>
            <person name="Cipriano M.J."/>
            <person name="Davids B.J."/>
            <person name="Dawson S.C."/>
            <person name="Elmendorf H.G."/>
            <person name="Hehl A.B."/>
            <person name="Holder M.E."/>
            <person name="Huse S.M."/>
            <person name="Kim U.U."/>
            <person name="Lasek-Nesselquist E."/>
            <person name="Manning G."/>
            <person name="Nigam A."/>
            <person name="Nixon J.E."/>
            <person name="Palm D."/>
            <person name="Passamaneck N.E."/>
            <person name="Prabhu A."/>
            <person name="Reich C.I."/>
            <person name="Reiner D.S."/>
            <person name="Samuelson J."/>
            <person name="Svard S.G."/>
            <person name="Sogin M.L."/>
        </authorList>
    </citation>
    <scope>NUCLEOTIDE SEQUENCE [LARGE SCALE GENOMIC DNA]</scope>
    <source>
        <strain evidence="14 15">WB C6</strain>
    </source>
</reference>
<evidence type="ECO:0000256" key="1">
    <source>
        <dbReference type="ARBA" id="ARBA00000900"/>
    </source>
</evidence>
<comment type="caution">
    <text evidence="14">The sequence shown here is derived from an EMBL/GenBank/DDBJ whole genome shotgun (WGS) entry which is preliminary data.</text>
</comment>
<evidence type="ECO:0000256" key="11">
    <source>
        <dbReference type="ARBA" id="ARBA00022989"/>
    </source>
</evidence>
<dbReference type="Gene3D" id="3.30.40.10">
    <property type="entry name" value="Zinc/RING finger domain, C3HC4 (zinc finger)"/>
    <property type="match status" value="1"/>
</dbReference>
<name>D3KHT1_GIAIC</name>
<evidence type="ECO:0000313" key="15">
    <source>
        <dbReference type="Proteomes" id="UP000001548"/>
    </source>
</evidence>
<keyword evidence="7" id="KW-0479">Metal-binding</keyword>
<dbReference type="EMBL" id="AACB03000001">
    <property type="protein sequence ID" value="KAE8304965.1"/>
    <property type="molecule type" value="Genomic_DNA"/>
</dbReference>
<dbReference type="InterPro" id="IPR013083">
    <property type="entry name" value="Znf_RING/FYVE/PHD"/>
</dbReference>
<keyword evidence="10" id="KW-0862">Zinc</keyword>
<keyword evidence="6" id="KW-0812">Transmembrane</keyword>
<dbReference type="SUPFAM" id="SSF57850">
    <property type="entry name" value="RING/U-box"/>
    <property type="match status" value="1"/>
</dbReference>
<gene>
    <name evidence="14" type="ORF">GL50803_0016464</name>
</gene>
<dbReference type="InterPro" id="IPR001841">
    <property type="entry name" value="Znf_RING"/>
</dbReference>
<evidence type="ECO:0000256" key="5">
    <source>
        <dbReference type="ARBA" id="ARBA00022679"/>
    </source>
</evidence>
<keyword evidence="9" id="KW-0833">Ubl conjugation pathway</keyword>
<dbReference type="GO" id="GO:0043161">
    <property type="term" value="P:proteasome-mediated ubiquitin-dependent protein catabolic process"/>
    <property type="evidence" value="ECO:0000318"/>
    <property type="project" value="GO_Central"/>
</dbReference>
<dbReference type="EC" id="2.3.2.27" evidence="4"/>
<comment type="subcellular location">
    <subcellularLocation>
        <location evidence="2">Endomembrane system</location>
        <topology evidence="2">Multi-pass membrane protein</topology>
    </subcellularLocation>
</comment>
<proteinExistence type="predicted"/>
<dbReference type="VEuPathDB" id="GiardiaDB:GL50803_16464"/>
<dbReference type="PROSITE" id="PS50089">
    <property type="entry name" value="ZF_RING_2"/>
    <property type="match status" value="1"/>
</dbReference>
<dbReference type="HOGENOM" id="CLU_338727_0_0_1"/>
<organism evidence="14 15">
    <name type="scientific">Giardia intestinalis (strain ATCC 50803 / WB clone C6)</name>
    <name type="common">Giardia lamblia</name>
    <dbReference type="NCBI Taxonomy" id="184922"/>
    <lineage>
        <taxon>Eukaryota</taxon>
        <taxon>Metamonada</taxon>
        <taxon>Diplomonadida</taxon>
        <taxon>Hexamitidae</taxon>
        <taxon>Giardiinae</taxon>
        <taxon>Giardia</taxon>
    </lineage>
</organism>
<evidence type="ECO:0000256" key="9">
    <source>
        <dbReference type="ARBA" id="ARBA00022786"/>
    </source>
</evidence>
<keyword evidence="12" id="KW-0472">Membrane</keyword>
<evidence type="ECO:0000256" key="12">
    <source>
        <dbReference type="ARBA" id="ARBA00023136"/>
    </source>
</evidence>
<evidence type="ECO:0000256" key="2">
    <source>
        <dbReference type="ARBA" id="ARBA00004127"/>
    </source>
</evidence>
<evidence type="ECO:0000313" key="14">
    <source>
        <dbReference type="EMBL" id="KAE8304965.1"/>
    </source>
</evidence>
<evidence type="ECO:0000256" key="4">
    <source>
        <dbReference type="ARBA" id="ARBA00012483"/>
    </source>
</evidence>
<dbReference type="GO" id="GO:0008270">
    <property type="term" value="F:zinc ion binding"/>
    <property type="evidence" value="ECO:0007669"/>
    <property type="project" value="UniProtKB-KW"/>
</dbReference>
<evidence type="ECO:0000256" key="10">
    <source>
        <dbReference type="ARBA" id="ARBA00022833"/>
    </source>
</evidence>